<proteinExistence type="predicted"/>
<organism evidence="2 3">
    <name type="scientific">Lacibacter sediminis</name>
    <dbReference type="NCBI Taxonomy" id="2760713"/>
    <lineage>
        <taxon>Bacteria</taxon>
        <taxon>Pseudomonadati</taxon>
        <taxon>Bacteroidota</taxon>
        <taxon>Chitinophagia</taxon>
        <taxon>Chitinophagales</taxon>
        <taxon>Chitinophagaceae</taxon>
        <taxon>Lacibacter</taxon>
    </lineage>
</organism>
<dbReference type="AlphaFoldDB" id="A0A7G5XEK5"/>
<keyword evidence="1" id="KW-1133">Transmembrane helix</keyword>
<evidence type="ECO:0000313" key="2">
    <source>
        <dbReference type="EMBL" id="QNA43908.1"/>
    </source>
</evidence>
<protein>
    <submittedName>
        <fullName evidence="2">Septum formation initiator family protein</fullName>
    </submittedName>
</protein>
<dbReference type="RefSeq" id="WP_182802170.1">
    <property type="nucleotide sequence ID" value="NZ_CP060007.1"/>
</dbReference>
<dbReference type="Pfam" id="PF04977">
    <property type="entry name" value="DivIC"/>
    <property type="match status" value="1"/>
</dbReference>
<dbReference type="KEGG" id="lacs:H4075_17805"/>
<keyword evidence="3" id="KW-1185">Reference proteome</keyword>
<evidence type="ECO:0000256" key="1">
    <source>
        <dbReference type="SAM" id="Phobius"/>
    </source>
</evidence>
<dbReference type="InterPro" id="IPR007060">
    <property type="entry name" value="FtsL/DivIC"/>
</dbReference>
<reference evidence="3" key="1">
    <citation type="submission" date="2020-08" db="EMBL/GenBank/DDBJ databases">
        <title>Lacibacter sp. S13-6-6 genome sequencing.</title>
        <authorList>
            <person name="Jin L."/>
        </authorList>
    </citation>
    <scope>NUCLEOTIDE SEQUENCE [LARGE SCALE GENOMIC DNA]</scope>
    <source>
        <strain evidence="3">S13-6-6</strain>
    </source>
</reference>
<keyword evidence="1" id="KW-0472">Membrane</keyword>
<keyword evidence="1" id="KW-0812">Transmembrane</keyword>
<feature type="transmembrane region" description="Helical" evidence="1">
    <location>
        <begin position="15"/>
        <end position="34"/>
    </location>
</feature>
<gene>
    <name evidence="2" type="ORF">H4075_17805</name>
</gene>
<sequence length="97" mass="11680">MKILSNIPPVLKNKYVLTIIGFAVWMLFVDRNDFITQISRFKKLNELKSSSTYYDQKIETAKTELEKRKNDPSAYERLARENYYMKRDNEDIFLFNE</sequence>
<evidence type="ECO:0000313" key="3">
    <source>
        <dbReference type="Proteomes" id="UP000515344"/>
    </source>
</evidence>
<accession>A0A7G5XEK5</accession>
<name>A0A7G5XEK5_9BACT</name>
<dbReference type="EMBL" id="CP060007">
    <property type="protein sequence ID" value="QNA43908.1"/>
    <property type="molecule type" value="Genomic_DNA"/>
</dbReference>
<dbReference type="Proteomes" id="UP000515344">
    <property type="component" value="Chromosome"/>
</dbReference>